<evidence type="ECO:0000256" key="1">
    <source>
        <dbReference type="SAM" id="MobiDB-lite"/>
    </source>
</evidence>
<comment type="caution">
    <text evidence="2">The sequence shown here is derived from an EMBL/GenBank/DDBJ whole genome shotgun (WGS) entry which is preliminary data.</text>
</comment>
<dbReference type="Proteomes" id="UP000299102">
    <property type="component" value="Unassembled WGS sequence"/>
</dbReference>
<name>A0A4C1YAS5_EUMVA</name>
<evidence type="ECO:0000313" key="3">
    <source>
        <dbReference type="Proteomes" id="UP000299102"/>
    </source>
</evidence>
<gene>
    <name evidence="2" type="ORF">EVAR_38671_1</name>
</gene>
<sequence>MPLYVDDIVLIDKCADRLQTIHQKWKRALEGFRISRTKTEYLHYSYYHPFTPSNTIVSVYGQTLPKVHQFQYLGSMLAANTSVDIVVPVVDKLCEVRMRWFGYVMRRDEEFVKALAVPKKNRGRGHTTGHVVDNRCQGHETGTS</sequence>
<evidence type="ECO:0000313" key="2">
    <source>
        <dbReference type="EMBL" id="GBP71992.1"/>
    </source>
</evidence>
<accession>A0A4C1YAS5</accession>
<organism evidence="2 3">
    <name type="scientific">Eumeta variegata</name>
    <name type="common">Bagworm moth</name>
    <name type="synonym">Eumeta japonica</name>
    <dbReference type="NCBI Taxonomy" id="151549"/>
    <lineage>
        <taxon>Eukaryota</taxon>
        <taxon>Metazoa</taxon>
        <taxon>Ecdysozoa</taxon>
        <taxon>Arthropoda</taxon>
        <taxon>Hexapoda</taxon>
        <taxon>Insecta</taxon>
        <taxon>Pterygota</taxon>
        <taxon>Neoptera</taxon>
        <taxon>Endopterygota</taxon>
        <taxon>Lepidoptera</taxon>
        <taxon>Glossata</taxon>
        <taxon>Ditrysia</taxon>
        <taxon>Tineoidea</taxon>
        <taxon>Psychidae</taxon>
        <taxon>Oiketicinae</taxon>
        <taxon>Eumeta</taxon>
    </lineage>
</organism>
<dbReference type="OrthoDB" id="424543at2759"/>
<reference evidence="2 3" key="1">
    <citation type="journal article" date="2019" name="Commun. Biol.">
        <title>The bagworm genome reveals a unique fibroin gene that provides high tensile strength.</title>
        <authorList>
            <person name="Kono N."/>
            <person name="Nakamura H."/>
            <person name="Ohtoshi R."/>
            <person name="Tomita M."/>
            <person name="Numata K."/>
            <person name="Arakawa K."/>
        </authorList>
    </citation>
    <scope>NUCLEOTIDE SEQUENCE [LARGE SCALE GENOMIC DNA]</scope>
</reference>
<proteinExistence type="predicted"/>
<dbReference type="AlphaFoldDB" id="A0A4C1YAS5"/>
<feature type="region of interest" description="Disordered" evidence="1">
    <location>
        <begin position="122"/>
        <end position="144"/>
    </location>
</feature>
<evidence type="ECO:0008006" key="4">
    <source>
        <dbReference type="Google" id="ProtNLM"/>
    </source>
</evidence>
<protein>
    <recommendedName>
        <fullName evidence="4">Reverse transcriptase domain-containing protein</fullName>
    </recommendedName>
</protein>
<dbReference type="EMBL" id="BGZK01001129">
    <property type="protein sequence ID" value="GBP71992.1"/>
    <property type="molecule type" value="Genomic_DNA"/>
</dbReference>
<keyword evidence="3" id="KW-1185">Reference proteome</keyword>